<sequence>MLHVTNTQEASVYKDQILELIEQGIPLSFRQQGGIFTPKIKKGIFRENFGRVSLVDNCRKMKNREIENPRKLKSRATGAMGMARGRRLEKNEAAGPAES</sequence>
<accession>A0A4S8JJS6</accession>
<dbReference type="AlphaFoldDB" id="A0A4S8JJS6"/>
<comment type="caution">
    <text evidence="2">The sequence shown here is derived from an EMBL/GenBank/DDBJ whole genome shotgun (WGS) entry which is preliminary data.</text>
</comment>
<proteinExistence type="predicted"/>
<gene>
    <name evidence="2" type="ORF">C4D60_Mb01t03370</name>
</gene>
<organism evidence="2 3">
    <name type="scientific">Musa balbisiana</name>
    <name type="common">Banana</name>
    <dbReference type="NCBI Taxonomy" id="52838"/>
    <lineage>
        <taxon>Eukaryota</taxon>
        <taxon>Viridiplantae</taxon>
        <taxon>Streptophyta</taxon>
        <taxon>Embryophyta</taxon>
        <taxon>Tracheophyta</taxon>
        <taxon>Spermatophyta</taxon>
        <taxon>Magnoliopsida</taxon>
        <taxon>Liliopsida</taxon>
        <taxon>Zingiberales</taxon>
        <taxon>Musaceae</taxon>
        <taxon>Musa</taxon>
    </lineage>
</organism>
<evidence type="ECO:0000256" key="1">
    <source>
        <dbReference type="SAM" id="MobiDB-lite"/>
    </source>
</evidence>
<keyword evidence="3" id="KW-1185">Reference proteome</keyword>
<name>A0A4S8JJS6_MUSBA</name>
<evidence type="ECO:0000313" key="2">
    <source>
        <dbReference type="EMBL" id="THU62271.1"/>
    </source>
</evidence>
<dbReference type="EMBL" id="PYDT01000004">
    <property type="protein sequence ID" value="THU62271.1"/>
    <property type="molecule type" value="Genomic_DNA"/>
</dbReference>
<protein>
    <submittedName>
        <fullName evidence="2">Uncharacterized protein</fullName>
    </submittedName>
</protein>
<reference evidence="2 3" key="1">
    <citation type="journal article" date="2019" name="Nat. Plants">
        <title>Genome sequencing of Musa balbisiana reveals subgenome evolution and function divergence in polyploid bananas.</title>
        <authorList>
            <person name="Yao X."/>
        </authorList>
    </citation>
    <scope>NUCLEOTIDE SEQUENCE [LARGE SCALE GENOMIC DNA]</scope>
    <source>
        <strain evidence="3">cv. DH-PKW</strain>
        <tissue evidence="2">Leaves</tissue>
    </source>
</reference>
<feature type="region of interest" description="Disordered" evidence="1">
    <location>
        <begin position="70"/>
        <end position="99"/>
    </location>
</feature>
<dbReference type="Proteomes" id="UP000317650">
    <property type="component" value="Chromosome 1"/>
</dbReference>
<evidence type="ECO:0000313" key="3">
    <source>
        <dbReference type="Proteomes" id="UP000317650"/>
    </source>
</evidence>